<comment type="caution">
    <text evidence="10">The sequence shown here is derived from an EMBL/GenBank/DDBJ whole genome shotgun (WGS) entry which is preliminary data.</text>
</comment>
<dbReference type="InterPro" id="IPR016130">
    <property type="entry name" value="Tyr_Pase_AS"/>
</dbReference>
<keyword evidence="11" id="KW-1185">Reference proteome</keyword>
<evidence type="ECO:0000256" key="5">
    <source>
        <dbReference type="ARBA" id="ARBA00044949"/>
    </source>
</evidence>
<protein>
    <recommendedName>
        <fullName evidence="2">diphosphoinositol-polyphosphate diphosphatase</fullName>
        <ecNumber evidence="2">3.6.1.52</ecNumber>
    </recommendedName>
</protein>
<dbReference type="FunFam" id="3.90.190.10:FF:000035">
    <property type="entry name" value="Tyrosine phosphatase, putative"/>
    <property type="match status" value="1"/>
</dbReference>
<comment type="similarity">
    <text evidence="5">Belongs to the protein-tyrosine phosphatase family. Atypical dual-specificity phosphatase Siw14-like subfamily.</text>
</comment>
<keyword evidence="3" id="KW-0963">Cytoplasm</keyword>
<comment type="subcellular location">
    <subcellularLocation>
        <location evidence="1">Cytoplasm</location>
    </subcellularLocation>
</comment>
<evidence type="ECO:0000256" key="6">
    <source>
        <dbReference type="ARBA" id="ARBA00047342"/>
    </source>
</evidence>
<dbReference type="AlphaFoldDB" id="A0A9P9IN83"/>
<accession>A0A9P9IN83</accession>
<dbReference type="PANTHER" id="PTHR31126">
    <property type="entry name" value="TYROSINE-PROTEIN PHOSPHATASE"/>
    <property type="match status" value="1"/>
</dbReference>
<evidence type="ECO:0000256" key="7">
    <source>
        <dbReference type="ARBA" id="ARBA00047927"/>
    </source>
</evidence>
<evidence type="ECO:0000256" key="1">
    <source>
        <dbReference type="ARBA" id="ARBA00004496"/>
    </source>
</evidence>
<sequence>MSITNGDQEPARSEPEQSTSFTPSEIQQYLHSLGLPLGFGEKLKHLACTSHEDVSGGPVMPLQETAVVADGASGARESSVPPVDPRIPPRLHPVVPPINFGAVVEQSIYRSGYPQPENFGFLKSLKLKSILTLVPEPISPEYSRFMDEHNIQHFRVHIPANKGQVKIGACEMTQALKIVLDRSNHPLLIHCNKGKHRTGCVVGCFRRVQGDESSLVFDEYHTYADPKARLFDEACIELFNEDTVLWMAQKYGWLQPTIDQSTPPSPVSMLSSVHMPV</sequence>
<dbReference type="Pfam" id="PF03162">
    <property type="entry name" value="Y_phosphatase2"/>
    <property type="match status" value="1"/>
</dbReference>
<comment type="catalytic activity">
    <reaction evidence="7">
        <text>1,5-bis(diphospho)-1D-myo-inositol 2,3,4,6-tetrakisphosphate + H2O = 1-diphospho-1D-myo-inositol 2,3,4,5,6-pentakisphosphate + phosphate + 2 H(+)</text>
        <dbReference type="Rhea" id="RHEA:79699"/>
        <dbReference type="ChEBI" id="CHEBI:15377"/>
        <dbReference type="ChEBI" id="CHEBI:15378"/>
        <dbReference type="ChEBI" id="CHEBI:43474"/>
        <dbReference type="ChEBI" id="CHEBI:74946"/>
        <dbReference type="ChEBI" id="CHEBI:77983"/>
        <dbReference type="EC" id="3.6.1.52"/>
    </reaction>
    <physiologicalReaction direction="left-to-right" evidence="7">
        <dbReference type="Rhea" id="RHEA:79700"/>
    </physiologicalReaction>
</comment>
<dbReference type="EMBL" id="JAGMWT010000007">
    <property type="protein sequence ID" value="KAH7125285.1"/>
    <property type="molecule type" value="Genomic_DNA"/>
</dbReference>
<name>A0A9P9IN83_9PLEO</name>
<feature type="region of interest" description="Disordered" evidence="8">
    <location>
        <begin position="1"/>
        <end position="24"/>
    </location>
</feature>
<dbReference type="SUPFAM" id="SSF52799">
    <property type="entry name" value="(Phosphotyrosine protein) phosphatases II"/>
    <property type="match status" value="1"/>
</dbReference>
<gene>
    <name evidence="10" type="ORF">B0J11DRAFT_605636</name>
</gene>
<evidence type="ECO:0000313" key="11">
    <source>
        <dbReference type="Proteomes" id="UP000700596"/>
    </source>
</evidence>
<proteinExistence type="inferred from homology"/>
<feature type="domain" description="Tyrosine-protein phosphatase" evidence="9">
    <location>
        <begin position="99"/>
        <end position="252"/>
    </location>
</feature>
<dbReference type="PROSITE" id="PS00383">
    <property type="entry name" value="TYR_PHOSPHATASE_1"/>
    <property type="match status" value="1"/>
</dbReference>
<dbReference type="OrthoDB" id="6375174at2759"/>
<dbReference type="EC" id="3.6.1.52" evidence="2"/>
<dbReference type="InterPro" id="IPR029021">
    <property type="entry name" value="Prot-tyrosine_phosphatase-like"/>
</dbReference>
<evidence type="ECO:0000256" key="8">
    <source>
        <dbReference type="SAM" id="MobiDB-lite"/>
    </source>
</evidence>
<dbReference type="InterPro" id="IPR020422">
    <property type="entry name" value="TYR_PHOSPHATASE_DUAL_dom"/>
</dbReference>
<evidence type="ECO:0000259" key="9">
    <source>
        <dbReference type="PROSITE" id="PS50054"/>
    </source>
</evidence>
<keyword evidence="4" id="KW-0378">Hydrolase</keyword>
<evidence type="ECO:0000256" key="2">
    <source>
        <dbReference type="ARBA" id="ARBA00012527"/>
    </source>
</evidence>
<dbReference type="PROSITE" id="PS50054">
    <property type="entry name" value="TYR_PHOSPHATASE_DUAL"/>
    <property type="match status" value="1"/>
</dbReference>
<dbReference type="GO" id="GO:0005737">
    <property type="term" value="C:cytoplasm"/>
    <property type="evidence" value="ECO:0007669"/>
    <property type="project" value="UniProtKB-SubCell"/>
</dbReference>
<evidence type="ECO:0000256" key="4">
    <source>
        <dbReference type="ARBA" id="ARBA00022801"/>
    </source>
</evidence>
<dbReference type="GO" id="GO:0016791">
    <property type="term" value="F:phosphatase activity"/>
    <property type="evidence" value="ECO:0007669"/>
    <property type="project" value="TreeGrafter"/>
</dbReference>
<organism evidence="10 11">
    <name type="scientific">Dendryphion nanum</name>
    <dbReference type="NCBI Taxonomy" id="256645"/>
    <lineage>
        <taxon>Eukaryota</taxon>
        <taxon>Fungi</taxon>
        <taxon>Dikarya</taxon>
        <taxon>Ascomycota</taxon>
        <taxon>Pezizomycotina</taxon>
        <taxon>Dothideomycetes</taxon>
        <taxon>Pleosporomycetidae</taxon>
        <taxon>Pleosporales</taxon>
        <taxon>Torulaceae</taxon>
        <taxon>Dendryphion</taxon>
    </lineage>
</organism>
<comment type="catalytic activity">
    <reaction evidence="6">
        <text>5-diphospho-1D-myo-inositol 1,2,3,4,6-pentakisphosphate + H2O = 1D-myo-inositol hexakisphosphate + phosphate + H(+)</text>
        <dbReference type="Rhea" id="RHEA:22384"/>
        <dbReference type="ChEBI" id="CHEBI:15377"/>
        <dbReference type="ChEBI" id="CHEBI:15378"/>
        <dbReference type="ChEBI" id="CHEBI:43474"/>
        <dbReference type="ChEBI" id="CHEBI:58130"/>
        <dbReference type="ChEBI" id="CHEBI:58628"/>
        <dbReference type="EC" id="3.6.1.52"/>
    </reaction>
    <physiologicalReaction direction="left-to-right" evidence="6">
        <dbReference type="Rhea" id="RHEA:22385"/>
    </physiologicalReaction>
</comment>
<evidence type="ECO:0000313" key="10">
    <source>
        <dbReference type="EMBL" id="KAH7125285.1"/>
    </source>
</evidence>
<dbReference type="InterPro" id="IPR004861">
    <property type="entry name" value="Siw14-like"/>
</dbReference>
<evidence type="ECO:0000256" key="3">
    <source>
        <dbReference type="ARBA" id="ARBA00022490"/>
    </source>
</evidence>
<dbReference type="Proteomes" id="UP000700596">
    <property type="component" value="Unassembled WGS sequence"/>
</dbReference>
<dbReference type="Gene3D" id="3.90.190.10">
    <property type="entry name" value="Protein tyrosine phosphatase superfamily"/>
    <property type="match status" value="1"/>
</dbReference>
<reference evidence="10" key="1">
    <citation type="journal article" date="2021" name="Nat. Commun.">
        <title>Genetic determinants of endophytism in the Arabidopsis root mycobiome.</title>
        <authorList>
            <person name="Mesny F."/>
            <person name="Miyauchi S."/>
            <person name="Thiergart T."/>
            <person name="Pickel B."/>
            <person name="Atanasova L."/>
            <person name="Karlsson M."/>
            <person name="Huettel B."/>
            <person name="Barry K.W."/>
            <person name="Haridas S."/>
            <person name="Chen C."/>
            <person name="Bauer D."/>
            <person name="Andreopoulos W."/>
            <person name="Pangilinan J."/>
            <person name="LaButti K."/>
            <person name="Riley R."/>
            <person name="Lipzen A."/>
            <person name="Clum A."/>
            <person name="Drula E."/>
            <person name="Henrissat B."/>
            <person name="Kohler A."/>
            <person name="Grigoriev I.V."/>
            <person name="Martin F.M."/>
            <person name="Hacquard S."/>
        </authorList>
    </citation>
    <scope>NUCLEOTIDE SEQUENCE</scope>
    <source>
        <strain evidence="10">MPI-CAGE-CH-0243</strain>
    </source>
</reference>
<dbReference type="PANTHER" id="PTHR31126:SF48">
    <property type="entry name" value="INOSITOL PHOSPHATASE SIW14"/>
    <property type="match status" value="1"/>
</dbReference>
<dbReference type="GO" id="GO:0052840">
    <property type="term" value="F:inositol diphosphate tetrakisphosphate diphosphatase activity"/>
    <property type="evidence" value="ECO:0007669"/>
    <property type="project" value="TreeGrafter"/>
</dbReference>